<dbReference type="InParanoid" id="A0A2J7RMI1"/>
<accession>A0A2J7RMI1</accession>
<feature type="non-terminal residue" evidence="2">
    <location>
        <position position="1"/>
    </location>
</feature>
<evidence type="ECO:0000313" key="2">
    <source>
        <dbReference type="EMBL" id="PNF42040.1"/>
    </source>
</evidence>
<name>A0A2J7RMI1_9NEOP</name>
<evidence type="ECO:0000313" key="3">
    <source>
        <dbReference type="Proteomes" id="UP000235965"/>
    </source>
</evidence>
<dbReference type="EMBL" id="NEVH01002554">
    <property type="protein sequence ID" value="PNF42040.1"/>
    <property type="molecule type" value="Genomic_DNA"/>
</dbReference>
<gene>
    <name evidence="2" type="ORF">B7P43_G11602</name>
</gene>
<keyword evidence="3" id="KW-1185">Reference proteome</keyword>
<organism evidence="2 3">
    <name type="scientific">Cryptotermes secundus</name>
    <dbReference type="NCBI Taxonomy" id="105785"/>
    <lineage>
        <taxon>Eukaryota</taxon>
        <taxon>Metazoa</taxon>
        <taxon>Ecdysozoa</taxon>
        <taxon>Arthropoda</taxon>
        <taxon>Hexapoda</taxon>
        <taxon>Insecta</taxon>
        <taxon>Pterygota</taxon>
        <taxon>Neoptera</taxon>
        <taxon>Polyneoptera</taxon>
        <taxon>Dictyoptera</taxon>
        <taxon>Blattodea</taxon>
        <taxon>Blattoidea</taxon>
        <taxon>Termitoidae</taxon>
        <taxon>Kalotermitidae</taxon>
        <taxon>Cryptotermitinae</taxon>
        <taxon>Cryptotermes</taxon>
    </lineage>
</organism>
<proteinExistence type="predicted"/>
<sequence>KAANCAAIPEFLSILWNPKVHYRAHKSPSLVPSLSQINPVHIILSYRSMIHFNIVHPKKQKEKKQEEEEEEKEKEGEEKENKKEKGTSEQL</sequence>
<comment type="caution">
    <text evidence="2">The sequence shown here is derived from an EMBL/GenBank/DDBJ whole genome shotgun (WGS) entry which is preliminary data.</text>
</comment>
<evidence type="ECO:0000256" key="1">
    <source>
        <dbReference type="SAM" id="MobiDB-lite"/>
    </source>
</evidence>
<dbReference type="AlphaFoldDB" id="A0A2J7RMI1"/>
<dbReference type="Proteomes" id="UP000235965">
    <property type="component" value="Unassembled WGS sequence"/>
</dbReference>
<feature type="compositionally biased region" description="Basic and acidic residues" evidence="1">
    <location>
        <begin position="73"/>
        <end position="91"/>
    </location>
</feature>
<reference evidence="2 3" key="1">
    <citation type="submission" date="2017-12" db="EMBL/GenBank/DDBJ databases">
        <title>Hemimetabolous genomes reveal molecular basis of termite eusociality.</title>
        <authorList>
            <person name="Harrison M.C."/>
            <person name="Jongepier E."/>
            <person name="Robertson H.M."/>
            <person name="Arning N."/>
            <person name="Bitard-Feildel T."/>
            <person name="Chao H."/>
            <person name="Childers C.P."/>
            <person name="Dinh H."/>
            <person name="Doddapaneni H."/>
            <person name="Dugan S."/>
            <person name="Gowin J."/>
            <person name="Greiner C."/>
            <person name="Han Y."/>
            <person name="Hu H."/>
            <person name="Hughes D.S.T."/>
            <person name="Huylmans A.-K."/>
            <person name="Kemena C."/>
            <person name="Kremer L.P.M."/>
            <person name="Lee S.L."/>
            <person name="Lopez-Ezquerra A."/>
            <person name="Mallet L."/>
            <person name="Monroy-Kuhn J.M."/>
            <person name="Moser A."/>
            <person name="Murali S.C."/>
            <person name="Muzny D.M."/>
            <person name="Otani S."/>
            <person name="Piulachs M.-D."/>
            <person name="Poelchau M."/>
            <person name="Qu J."/>
            <person name="Schaub F."/>
            <person name="Wada-Katsumata A."/>
            <person name="Worley K.C."/>
            <person name="Xie Q."/>
            <person name="Ylla G."/>
            <person name="Poulsen M."/>
            <person name="Gibbs R.A."/>
            <person name="Schal C."/>
            <person name="Richards S."/>
            <person name="Belles X."/>
            <person name="Korb J."/>
            <person name="Bornberg-Bauer E."/>
        </authorList>
    </citation>
    <scope>NUCLEOTIDE SEQUENCE [LARGE SCALE GENOMIC DNA]</scope>
    <source>
        <tissue evidence="2">Whole body</tissue>
    </source>
</reference>
<protein>
    <submittedName>
        <fullName evidence="2">Uncharacterized protein</fullName>
    </submittedName>
</protein>
<feature type="region of interest" description="Disordered" evidence="1">
    <location>
        <begin position="56"/>
        <end position="91"/>
    </location>
</feature>